<dbReference type="Gene3D" id="3.40.33.10">
    <property type="entry name" value="CAP"/>
    <property type="match status" value="1"/>
</dbReference>
<evidence type="ECO:0000313" key="3">
    <source>
        <dbReference type="Proteomes" id="UP000596660"/>
    </source>
</evidence>
<evidence type="ECO:0000259" key="1">
    <source>
        <dbReference type="Pfam" id="PF00188"/>
    </source>
</evidence>
<dbReference type="Proteomes" id="UP000596660">
    <property type="component" value="Unplaced"/>
</dbReference>
<dbReference type="InterPro" id="IPR014044">
    <property type="entry name" value="CAP_dom"/>
</dbReference>
<dbReference type="PANTHER" id="PTHR34537:SF2">
    <property type="entry name" value="FERREDOXIN-LIKE PROTEIN"/>
    <property type="match status" value="1"/>
</dbReference>
<dbReference type="PANTHER" id="PTHR34537">
    <property type="entry name" value="OS08G0459300 PROTEIN"/>
    <property type="match status" value="1"/>
</dbReference>
<dbReference type="OMA" id="INTLWVS"/>
<keyword evidence="3" id="KW-1185">Reference proteome</keyword>
<dbReference type="AlphaFoldDB" id="A0A803LIJ0"/>
<evidence type="ECO:0000313" key="2">
    <source>
        <dbReference type="EnsemblPlants" id="AUR62013787-RA:cds"/>
    </source>
</evidence>
<name>A0A803LIJ0_CHEQI</name>
<organism evidence="2 3">
    <name type="scientific">Chenopodium quinoa</name>
    <name type="common">Quinoa</name>
    <dbReference type="NCBI Taxonomy" id="63459"/>
    <lineage>
        <taxon>Eukaryota</taxon>
        <taxon>Viridiplantae</taxon>
        <taxon>Streptophyta</taxon>
        <taxon>Embryophyta</taxon>
        <taxon>Tracheophyta</taxon>
        <taxon>Spermatophyta</taxon>
        <taxon>Magnoliopsida</taxon>
        <taxon>eudicotyledons</taxon>
        <taxon>Gunneridae</taxon>
        <taxon>Pentapetalae</taxon>
        <taxon>Caryophyllales</taxon>
        <taxon>Chenopodiaceae</taxon>
        <taxon>Chenopodioideae</taxon>
        <taxon>Atripliceae</taxon>
        <taxon>Chenopodium</taxon>
    </lineage>
</organism>
<feature type="domain" description="SCP" evidence="1">
    <location>
        <begin position="13"/>
        <end position="137"/>
    </location>
</feature>
<reference evidence="2" key="1">
    <citation type="journal article" date="2017" name="Nature">
        <title>The genome of Chenopodium quinoa.</title>
        <authorList>
            <person name="Jarvis D.E."/>
            <person name="Ho Y.S."/>
            <person name="Lightfoot D.J."/>
            <person name="Schmoeckel S.M."/>
            <person name="Li B."/>
            <person name="Borm T.J.A."/>
            <person name="Ohyanagi H."/>
            <person name="Mineta K."/>
            <person name="Michell C.T."/>
            <person name="Saber N."/>
            <person name="Kharbatia N.M."/>
            <person name="Rupper R.R."/>
            <person name="Sharp A.R."/>
            <person name="Dally N."/>
            <person name="Boughton B.A."/>
            <person name="Woo Y.H."/>
            <person name="Gao G."/>
            <person name="Schijlen E.G.W.M."/>
            <person name="Guo X."/>
            <person name="Momin A.A."/>
            <person name="Negrao S."/>
            <person name="Al-Babili S."/>
            <person name="Gehring C."/>
            <person name="Roessner U."/>
            <person name="Jung C."/>
            <person name="Murphy K."/>
            <person name="Arold S.T."/>
            <person name="Gojobori T."/>
            <person name="van der Linden C.G."/>
            <person name="van Loo E.N."/>
            <person name="Jellen E.N."/>
            <person name="Maughan P.J."/>
            <person name="Tester M."/>
        </authorList>
    </citation>
    <scope>NUCLEOTIDE SEQUENCE [LARGE SCALE GENOMIC DNA]</scope>
    <source>
        <strain evidence="2">cv. PI 614886</strain>
    </source>
</reference>
<dbReference type="EnsemblPlants" id="AUR62013787-RA">
    <property type="protein sequence ID" value="AUR62013787-RA:cds"/>
    <property type="gene ID" value="AUR62013787"/>
</dbReference>
<dbReference type="Gramene" id="AUR62013787-RA">
    <property type="protein sequence ID" value="AUR62013787-RA:cds"/>
    <property type="gene ID" value="AUR62013787"/>
</dbReference>
<reference evidence="2" key="2">
    <citation type="submission" date="2021-03" db="UniProtKB">
        <authorList>
            <consortium name="EnsemblPlants"/>
        </authorList>
    </citation>
    <scope>IDENTIFICATION</scope>
</reference>
<sequence length="261" mass="28372">MLPTGNSAKEIVDIINKNRTAIKLPPLYDSAGLGCMALQYAEECKGNCTSNNTVSCRPLEDDFTEVYAPDCGVELPTFGTISGKLVGCWSKHLVPSDAFSQVLVHDKKSLSLLINKTHTEVGVGVASTHKGHFFWCVLFSSDQTNSSFILEDHGQGIKQKQGCFSGTNTTCNEGSSIQGGIFFRSLSGQITIDEAPRLCSLIMIAKGMSPRAQMVAVVFVNMAPINHISKGMAPRAHMVASMLFGLRKLDYRNTFIVCRDL</sequence>
<dbReference type="Pfam" id="PF00188">
    <property type="entry name" value="CAP"/>
    <property type="match status" value="1"/>
</dbReference>
<accession>A0A803LIJ0</accession>
<dbReference type="InterPro" id="IPR035940">
    <property type="entry name" value="CAP_sf"/>
</dbReference>
<protein>
    <recommendedName>
        <fullName evidence="1">SCP domain-containing protein</fullName>
    </recommendedName>
</protein>
<proteinExistence type="predicted"/>
<dbReference type="SUPFAM" id="SSF55797">
    <property type="entry name" value="PR-1-like"/>
    <property type="match status" value="1"/>
</dbReference>